<protein>
    <submittedName>
        <fullName evidence="1">Uncharacterized protein</fullName>
    </submittedName>
</protein>
<accession>A0A3G4ZQK7</accession>
<evidence type="ECO:0000313" key="1">
    <source>
        <dbReference type="EMBL" id="AYV77188.1"/>
    </source>
</evidence>
<dbReference type="EMBL" id="MK072015">
    <property type="protein sequence ID" value="AYV77188.1"/>
    <property type="molecule type" value="Genomic_DNA"/>
</dbReference>
<reference evidence="1" key="1">
    <citation type="submission" date="2018-10" db="EMBL/GenBank/DDBJ databases">
        <title>Hidden diversity of soil giant viruses.</title>
        <authorList>
            <person name="Schulz F."/>
            <person name="Alteio L."/>
            <person name="Goudeau D."/>
            <person name="Ryan E.M."/>
            <person name="Malmstrom R.R."/>
            <person name="Blanchard J."/>
            <person name="Woyke T."/>
        </authorList>
    </citation>
    <scope>NUCLEOTIDE SEQUENCE</scope>
    <source>
        <strain evidence="1">BAV1</strain>
    </source>
</reference>
<organism evidence="1">
    <name type="scientific">Barrevirus sp</name>
    <dbReference type="NCBI Taxonomy" id="2487763"/>
    <lineage>
        <taxon>Viruses</taxon>
        <taxon>Varidnaviria</taxon>
        <taxon>Bamfordvirae</taxon>
        <taxon>Nucleocytoviricota</taxon>
        <taxon>Megaviricetes</taxon>
        <taxon>Imitervirales</taxon>
        <taxon>Mimiviridae</taxon>
        <taxon>Klosneuvirinae</taxon>
    </lineage>
</organism>
<proteinExistence type="predicted"/>
<gene>
    <name evidence="1" type="ORF">Barrevirus18_2</name>
</gene>
<sequence length="109" mass="12727">MGFLKFKKEILEPSGVELKNTIGYDNSTYLMQHALIHYLFHIGKQYNINIKNATESMFKLQDKYKWNNPEIIDHIMNKDLTGMYGIKLTGGQRNSITDKDQFINRLNAL</sequence>
<name>A0A3G4ZQK7_9VIRU</name>